<dbReference type="Proteomes" id="UP001063166">
    <property type="component" value="Unassembled WGS sequence"/>
</dbReference>
<name>A0A9P3PTW7_LYOSH</name>
<evidence type="ECO:0000313" key="2">
    <source>
        <dbReference type="EMBL" id="GLB42795.1"/>
    </source>
</evidence>
<gene>
    <name evidence="2" type="ORF">LshimejAT787_1202440</name>
</gene>
<comment type="caution">
    <text evidence="2">The sequence shown here is derived from an EMBL/GenBank/DDBJ whole genome shotgun (WGS) entry which is preliminary data.</text>
</comment>
<evidence type="ECO:0000256" key="1">
    <source>
        <dbReference type="SAM" id="MobiDB-lite"/>
    </source>
</evidence>
<sequence length="144" mass="16086">MYVHRGATAETPNRGPGQDGRDGGKPGCALIRSYSCNDDEVRREDNDMHRGFPSGGLTSRVDSQTRSPWRRCLEDVTGKDIRRDQQRLARMIGGRWCEYGVTLAWIAMDGFRLHTTPPLPAGYALSPARWQMRGLLGNAAPTRQ</sequence>
<protein>
    <submittedName>
        <fullName evidence="2">Uncharacterized protein</fullName>
    </submittedName>
</protein>
<feature type="region of interest" description="Disordered" evidence="1">
    <location>
        <begin position="1"/>
        <end position="26"/>
    </location>
</feature>
<accession>A0A9P3PTW7</accession>
<keyword evidence="3" id="KW-1185">Reference proteome</keyword>
<organism evidence="2 3">
    <name type="scientific">Lyophyllum shimeji</name>
    <name type="common">Hon-shimeji</name>
    <name type="synonym">Tricholoma shimeji</name>
    <dbReference type="NCBI Taxonomy" id="47721"/>
    <lineage>
        <taxon>Eukaryota</taxon>
        <taxon>Fungi</taxon>
        <taxon>Dikarya</taxon>
        <taxon>Basidiomycota</taxon>
        <taxon>Agaricomycotina</taxon>
        <taxon>Agaricomycetes</taxon>
        <taxon>Agaricomycetidae</taxon>
        <taxon>Agaricales</taxon>
        <taxon>Tricholomatineae</taxon>
        <taxon>Lyophyllaceae</taxon>
        <taxon>Lyophyllum</taxon>
    </lineage>
</organism>
<reference evidence="2" key="1">
    <citation type="submission" date="2022-07" db="EMBL/GenBank/DDBJ databases">
        <title>The genome of Lyophyllum shimeji provides insight into the initial evolution of ectomycorrhizal fungal genome.</title>
        <authorList>
            <person name="Kobayashi Y."/>
            <person name="Shibata T."/>
            <person name="Hirakawa H."/>
            <person name="Shigenobu S."/>
            <person name="Nishiyama T."/>
            <person name="Yamada A."/>
            <person name="Hasebe M."/>
            <person name="Kawaguchi M."/>
        </authorList>
    </citation>
    <scope>NUCLEOTIDE SEQUENCE</scope>
    <source>
        <strain evidence="2">AT787</strain>
    </source>
</reference>
<proteinExistence type="predicted"/>
<feature type="region of interest" description="Disordered" evidence="1">
    <location>
        <begin position="44"/>
        <end position="64"/>
    </location>
</feature>
<dbReference type="EMBL" id="BRPK01000012">
    <property type="protein sequence ID" value="GLB42795.1"/>
    <property type="molecule type" value="Genomic_DNA"/>
</dbReference>
<evidence type="ECO:0000313" key="3">
    <source>
        <dbReference type="Proteomes" id="UP001063166"/>
    </source>
</evidence>
<dbReference type="AlphaFoldDB" id="A0A9P3PTW7"/>